<comment type="subcellular location">
    <subcellularLocation>
        <location evidence="3">Cell membrane</location>
    </subcellularLocation>
</comment>
<evidence type="ECO:0000256" key="10">
    <source>
        <dbReference type="ARBA" id="ARBA00039401"/>
    </source>
</evidence>
<reference evidence="13 14" key="1">
    <citation type="submission" date="2015-09" db="EMBL/GenBank/DDBJ databases">
        <authorList>
            <consortium name="Pathogen Informatics"/>
        </authorList>
    </citation>
    <scope>NUCLEOTIDE SEQUENCE [LARGE SCALE GENOMIC DNA]</scope>
    <source>
        <strain evidence="13 14">2789STDY5608823</strain>
    </source>
</reference>
<dbReference type="Pfam" id="PF02518">
    <property type="entry name" value="HATPase_c"/>
    <property type="match status" value="1"/>
</dbReference>
<sequence>MVFAPQGKHTLSHRVFVTIFVCAMAVIVAFTVLGAFFVQNTLADATSANLAQETELIAAALDEQQEPIPFLRSLDREDLRITLINKDGSVAYDNEASPSTLPNHGDRPEVIEAFESGSGSAERASSTLDEIMLYRAVALDNGQVVRLAQAQPGVAAILLSMVAPMLLIAAAGAVLSFFMARRESRAIIAPLQEVDLDHPRRSYEHAYAEMVPMLERIESQRQELKRQMAVLADNDRMRREFTANITHELKTPLTAISGYAELIANGMVEGEGDLRNFGGRIYREAGRLAALVNDILTLSNLDEAERATEGEAVPIGSTEPIELSRAIYAVEQRLEQVARQANVTISHETKPVVIEGVSRLIDELIYNLASNAIRYNRPGGAVTLQCGTNDEGHPFLAVADTGIGIAPEEQGKVFERFYRVDKSRSKARGGTGLGLAIVKHAALYHHATLDLSSELGVGTTITVTFPIRQDEPFA</sequence>
<keyword evidence="7" id="KW-0418">Kinase</keyword>
<accession>A0A174AF39</accession>
<evidence type="ECO:0000256" key="4">
    <source>
        <dbReference type="ARBA" id="ARBA00012438"/>
    </source>
</evidence>
<evidence type="ECO:0000256" key="8">
    <source>
        <dbReference type="ARBA" id="ARBA00023012"/>
    </source>
</evidence>
<dbReference type="Gene3D" id="3.30.565.10">
    <property type="entry name" value="Histidine kinase-like ATPase, C-terminal domain"/>
    <property type="match status" value="1"/>
</dbReference>
<dbReference type="Pfam" id="PF00512">
    <property type="entry name" value="HisKA"/>
    <property type="match status" value="1"/>
</dbReference>
<feature type="transmembrane region" description="Helical" evidence="11">
    <location>
        <begin position="15"/>
        <end position="38"/>
    </location>
</feature>
<protein>
    <recommendedName>
        <fullName evidence="10">Sensor-like histidine kinase SenX3</fullName>
        <ecNumber evidence="4">2.7.13.3</ecNumber>
    </recommendedName>
</protein>
<dbReference type="EMBL" id="CYYP01000005">
    <property type="protein sequence ID" value="CUN87301.1"/>
    <property type="molecule type" value="Genomic_DNA"/>
</dbReference>
<dbReference type="InterPro" id="IPR004358">
    <property type="entry name" value="Sig_transdc_His_kin-like_C"/>
</dbReference>
<dbReference type="GO" id="GO:0000155">
    <property type="term" value="F:phosphorelay sensor kinase activity"/>
    <property type="evidence" value="ECO:0007669"/>
    <property type="project" value="InterPro"/>
</dbReference>
<dbReference type="GO" id="GO:0005886">
    <property type="term" value="C:plasma membrane"/>
    <property type="evidence" value="ECO:0007669"/>
    <property type="project" value="UniProtKB-SubCell"/>
</dbReference>
<comment type="catalytic activity">
    <reaction evidence="1">
        <text>ATP + protein L-histidine = ADP + protein N-phospho-L-histidine.</text>
        <dbReference type="EC" id="2.7.13.3"/>
    </reaction>
</comment>
<dbReference type="GO" id="GO:0004721">
    <property type="term" value="F:phosphoprotein phosphatase activity"/>
    <property type="evidence" value="ECO:0007669"/>
    <property type="project" value="TreeGrafter"/>
</dbReference>
<gene>
    <name evidence="13" type="primary">phoR_1</name>
    <name evidence="13" type="ORF">ERS852381_00776</name>
</gene>
<evidence type="ECO:0000256" key="1">
    <source>
        <dbReference type="ARBA" id="ARBA00000085"/>
    </source>
</evidence>
<evidence type="ECO:0000256" key="7">
    <source>
        <dbReference type="ARBA" id="ARBA00022777"/>
    </source>
</evidence>
<dbReference type="InterPro" id="IPR050351">
    <property type="entry name" value="BphY/WalK/GraS-like"/>
</dbReference>
<dbReference type="PROSITE" id="PS50109">
    <property type="entry name" value="HIS_KIN"/>
    <property type="match status" value="1"/>
</dbReference>
<dbReference type="GO" id="GO:0016036">
    <property type="term" value="P:cellular response to phosphate starvation"/>
    <property type="evidence" value="ECO:0007669"/>
    <property type="project" value="TreeGrafter"/>
</dbReference>
<dbReference type="InterPro" id="IPR036097">
    <property type="entry name" value="HisK_dim/P_sf"/>
</dbReference>
<dbReference type="FunFam" id="1.10.287.130:FF:000001">
    <property type="entry name" value="Two-component sensor histidine kinase"/>
    <property type="match status" value="1"/>
</dbReference>
<evidence type="ECO:0000313" key="13">
    <source>
        <dbReference type="EMBL" id="CUN87301.1"/>
    </source>
</evidence>
<dbReference type="SUPFAM" id="SSF47384">
    <property type="entry name" value="Homodimeric domain of signal transducing histidine kinase"/>
    <property type="match status" value="1"/>
</dbReference>
<evidence type="ECO:0000256" key="6">
    <source>
        <dbReference type="ARBA" id="ARBA00022679"/>
    </source>
</evidence>
<dbReference type="Gene3D" id="1.10.287.130">
    <property type="match status" value="1"/>
</dbReference>
<evidence type="ECO:0000259" key="12">
    <source>
        <dbReference type="PROSITE" id="PS50109"/>
    </source>
</evidence>
<keyword evidence="6 13" id="KW-0808">Transferase</keyword>
<dbReference type="PANTHER" id="PTHR45453">
    <property type="entry name" value="PHOSPHATE REGULON SENSOR PROTEIN PHOR"/>
    <property type="match status" value="1"/>
</dbReference>
<proteinExistence type="predicted"/>
<evidence type="ECO:0000256" key="11">
    <source>
        <dbReference type="SAM" id="Phobius"/>
    </source>
</evidence>
<keyword evidence="5" id="KW-0597">Phosphoprotein</keyword>
<dbReference type="FunFam" id="3.30.565.10:FF:000006">
    <property type="entry name" value="Sensor histidine kinase WalK"/>
    <property type="match status" value="1"/>
</dbReference>
<dbReference type="InterPro" id="IPR005467">
    <property type="entry name" value="His_kinase_dom"/>
</dbReference>
<keyword evidence="11" id="KW-0812">Transmembrane</keyword>
<keyword evidence="11" id="KW-1133">Transmembrane helix</keyword>
<dbReference type="InterPro" id="IPR003594">
    <property type="entry name" value="HATPase_dom"/>
</dbReference>
<dbReference type="SMART" id="SM00387">
    <property type="entry name" value="HATPase_c"/>
    <property type="match status" value="1"/>
</dbReference>
<dbReference type="EC" id="2.7.13.3" evidence="4"/>
<dbReference type="SUPFAM" id="SSF55874">
    <property type="entry name" value="ATPase domain of HSP90 chaperone/DNA topoisomerase II/histidine kinase"/>
    <property type="match status" value="1"/>
</dbReference>
<dbReference type="PRINTS" id="PR00344">
    <property type="entry name" value="BCTRLSENSOR"/>
</dbReference>
<dbReference type="Proteomes" id="UP000095468">
    <property type="component" value="Unassembled WGS sequence"/>
</dbReference>
<evidence type="ECO:0000256" key="5">
    <source>
        <dbReference type="ARBA" id="ARBA00022553"/>
    </source>
</evidence>
<evidence type="ECO:0000256" key="2">
    <source>
        <dbReference type="ARBA" id="ARBA00001968"/>
    </source>
</evidence>
<evidence type="ECO:0000256" key="3">
    <source>
        <dbReference type="ARBA" id="ARBA00004236"/>
    </source>
</evidence>
<feature type="domain" description="Histidine kinase" evidence="12">
    <location>
        <begin position="244"/>
        <end position="469"/>
    </location>
</feature>
<dbReference type="InterPro" id="IPR036890">
    <property type="entry name" value="HATPase_C_sf"/>
</dbReference>
<dbReference type="AlphaFoldDB" id="A0A174AF39"/>
<evidence type="ECO:0000313" key="14">
    <source>
        <dbReference type="Proteomes" id="UP000095468"/>
    </source>
</evidence>
<keyword evidence="9 11" id="KW-0472">Membrane</keyword>
<keyword evidence="8" id="KW-0902">Two-component regulatory system</keyword>
<dbReference type="CDD" id="cd00082">
    <property type="entry name" value="HisKA"/>
    <property type="match status" value="1"/>
</dbReference>
<dbReference type="GO" id="GO:0005509">
    <property type="term" value="F:calcium ion binding"/>
    <property type="evidence" value="ECO:0007669"/>
    <property type="project" value="UniProtKB-ARBA"/>
</dbReference>
<dbReference type="PANTHER" id="PTHR45453:SF1">
    <property type="entry name" value="PHOSPHATE REGULON SENSOR PROTEIN PHOR"/>
    <property type="match status" value="1"/>
</dbReference>
<comment type="cofactor">
    <cofactor evidence="2">
        <name>a divalent metal cation</name>
        <dbReference type="ChEBI" id="CHEBI:60240"/>
    </cofactor>
</comment>
<name>A0A174AF39_9ACTN</name>
<evidence type="ECO:0000256" key="9">
    <source>
        <dbReference type="ARBA" id="ARBA00023136"/>
    </source>
</evidence>
<dbReference type="InterPro" id="IPR003661">
    <property type="entry name" value="HisK_dim/P_dom"/>
</dbReference>
<organism evidence="13 14">
    <name type="scientific">Collinsella aerofaciens</name>
    <dbReference type="NCBI Taxonomy" id="74426"/>
    <lineage>
        <taxon>Bacteria</taxon>
        <taxon>Bacillati</taxon>
        <taxon>Actinomycetota</taxon>
        <taxon>Coriobacteriia</taxon>
        <taxon>Coriobacteriales</taxon>
        <taxon>Coriobacteriaceae</taxon>
        <taxon>Collinsella</taxon>
    </lineage>
</organism>
<feature type="transmembrane region" description="Helical" evidence="11">
    <location>
        <begin position="154"/>
        <end position="178"/>
    </location>
</feature>
<dbReference type="RefSeq" id="WP_055285945.1">
    <property type="nucleotide sequence ID" value="NZ_CYYP01000005.1"/>
</dbReference>
<dbReference type="SMART" id="SM00388">
    <property type="entry name" value="HisKA"/>
    <property type="match status" value="1"/>
</dbReference>